<feature type="region of interest" description="Disordered" evidence="1">
    <location>
        <begin position="452"/>
        <end position="475"/>
    </location>
</feature>
<feature type="region of interest" description="Disordered" evidence="1">
    <location>
        <begin position="261"/>
        <end position="305"/>
    </location>
</feature>
<feature type="compositionally biased region" description="Basic and acidic residues" evidence="1">
    <location>
        <begin position="374"/>
        <end position="385"/>
    </location>
</feature>
<feature type="chain" id="PRO_5046591471" description="Golvesin/Xly CBD-like domain-containing protein" evidence="2">
    <location>
        <begin position="33"/>
        <end position="1462"/>
    </location>
</feature>
<name>A0ABU7X6E2_9ACTN</name>
<dbReference type="InterPro" id="IPR023346">
    <property type="entry name" value="Lysozyme-like_dom_sf"/>
</dbReference>
<dbReference type="RefSeq" id="WP_331789810.1">
    <property type="nucleotide sequence ID" value="NZ_JAVFKM010000034.1"/>
</dbReference>
<dbReference type="SUPFAM" id="SSF53955">
    <property type="entry name" value="Lysozyme-like"/>
    <property type="match status" value="1"/>
</dbReference>
<sequence length="1462" mass="158046">MRHRFTRRWRAPLATAVTAALFSSLLQSVARADDQPQDTAEPQRSSAVKNADRDAVLGKDWHKSQDRAWTTSGDTEGFHVLVADQNKAYAWRTAATLREPGFNADMWIGNACVTGSGKRAVVAYAPRTFTNKPELMARGAFTAVVDLASGAVTKLNRQASLAYFSPGCGTGETAVLTQDGGQDKNATRLIEVDAATGKLSAPVELKGQITSAVPVGEGFVAADSNRLVKIDKSGGRRTVAHTDRIPFQLKADAEGGVTYLDRPTSTSGPSPAAYTAPATRSAAAAGDRGQDKGEARRVTAGDIDRADARRVKPAVLARGPLHAMDLSSSATGKVFITGDTQEADQLPGSVERRTDVPKDARATTRGEALVTRTEWSHDKPSRAAEKQAPAPRSADVDLKVLNTGKKAEFRVEPGDQAVGNPAQGAEPSPALTSPARPATAFHARTASSIDDTAEPDRYCSVPRNDPRKQALQPKPRQIEWAVDQAITNNLNKHISRPANWKNLGMGAYKPQSLFPLLQLEGGGRIPAQVMLGVTAQESNMWQASRVVVPGVTGNPLIGNYYGIKYAANGQQNDPWGIHWDKADCGYGITQVTDGMRIQGKEKPEEQLKTKLQQEAAALDYTANIAAGVNILADKWNQTHKDGLTVNNGDPKYMENWFFALWAYNSGYYPKSEAGKNGGKWGVGFTNNPANPLWKANRRPFLESATGGDNYKDAAHPQDWPYQEKVLGWAARPLEALESPGKMVHGFRQAWWMNFRDRTTVKPPEGLFCTADNDCDPSKIGPDDKNEPGLGACNRKDLKCWWNKPVTWKKCDKGQCGNELLRFNDTYKEEADGTAYPPNCSTSDLPGNALIVDDVPDGTPVMRPGCAQPKKNSGTFKLDFATDSAKIDFQQLGAGYGGHFWFAHTRKDDAKGRRMKVTGTWNFDQKVSGPAKVMVHIPDHGAQTRAAAYEIDTAKGKRTKVVDQLNQGGKGKNRWVTLGAFLFDGNPKVRLTSITPGGTGDADIAFDAVAVAPMKGKWVHHTFDAVSTIDPHQNLDTKTPSPFNTPIRDRQTLYDWARNKTVGGAPWNDKSKPRVKGLTEFPACAAGTAKKDCLGAKTLAAMRAWSKKVADAGTSLTGTTSQAQWMGFTNPLPGGKKPADAFASDLDYKNKTHIEAGYVVGDDGTIVEDSEDFDVNWRVGNTRIAPFVADFVKATVADYRSSGITMPDLSYDALDANTVTGKKTRVHNPLETGWTPARAYLPHHSTPAIDRSGQCLKVKTIGGGVDGYRPLGGAPSTDKNMKAWVGQLQKAADGGKLPQEVADTAGDFYNMFFRELDIPGASGSLLYAAPPIWQNISVAFCSDGSVKSTQAVPNGDNKPGYGLVYQGYMPDLYLYHNDRMIDQTGKPATGPVQRGNFADFSNVPGVTSDKGNAYGKCDIAVRGNGGNPWNMTVPPLTTTNETPKRVIFCDDKTPHMTTAPDGD</sequence>
<feature type="region of interest" description="Disordered" evidence="1">
    <location>
        <begin position="33"/>
        <end position="57"/>
    </location>
</feature>
<evidence type="ECO:0000256" key="1">
    <source>
        <dbReference type="SAM" id="MobiDB-lite"/>
    </source>
</evidence>
<dbReference type="Proteomes" id="UP001348265">
    <property type="component" value="Unassembled WGS sequence"/>
</dbReference>
<dbReference type="Pfam" id="PF25275">
    <property type="entry name" value="Golvesin_C"/>
    <property type="match status" value="1"/>
</dbReference>
<evidence type="ECO:0000313" key="5">
    <source>
        <dbReference type="Proteomes" id="UP001348265"/>
    </source>
</evidence>
<feature type="compositionally biased region" description="Polar residues" evidence="1">
    <location>
        <begin position="37"/>
        <end position="48"/>
    </location>
</feature>
<feature type="compositionally biased region" description="Low complexity" evidence="1">
    <location>
        <begin position="263"/>
        <end position="285"/>
    </location>
</feature>
<feature type="region of interest" description="Disordered" evidence="1">
    <location>
        <begin position="339"/>
        <end position="438"/>
    </location>
</feature>
<evidence type="ECO:0000313" key="4">
    <source>
        <dbReference type="EMBL" id="MEF3118899.1"/>
    </source>
</evidence>
<proteinExistence type="predicted"/>
<organism evidence="4 5">
    <name type="scientific">Streptomyces chrestomyceticus</name>
    <dbReference type="NCBI Taxonomy" id="68185"/>
    <lineage>
        <taxon>Bacteria</taxon>
        <taxon>Bacillati</taxon>
        <taxon>Actinomycetota</taxon>
        <taxon>Actinomycetes</taxon>
        <taxon>Kitasatosporales</taxon>
        <taxon>Streptomycetaceae</taxon>
        <taxon>Streptomyces</taxon>
    </lineage>
</organism>
<dbReference type="EMBL" id="JAVFKM010000034">
    <property type="protein sequence ID" value="MEF3118899.1"/>
    <property type="molecule type" value="Genomic_DNA"/>
</dbReference>
<feature type="domain" description="Golvesin/Xly CBD-like" evidence="3">
    <location>
        <begin position="915"/>
        <end position="993"/>
    </location>
</feature>
<evidence type="ECO:0000259" key="3">
    <source>
        <dbReference type="Pfam" id="PF25275"/>
    </source>
</evidence>
<dbReference type="InterPro" id="IPR033803">
    <property type="entry name" value="CBD-like_Golvesin-Xly"/>
</dbReference>
<protein>
    <recommendedName>
        <fullName evidence="3">Golvesin/Xly CBD-like domain-containing protein</fullName>
    </recommendedName>
</protein>
<keyword evidence="5" id="KW-1185">Reference proteome</keyword>
<feature type="compositionally biased region" description="Basic and acidic residues" evidence="1">
    <location>
        <begin position="350"/>
        <end position="364"/>
    </location>
</feature>
<reference evidence="4 5" key="1">
    <citation type="submission" date="2023-08" db="EMBL/GenBank/DDBJ databases">
        <authorList>
            <person name="Sharma P."/>
            <person name="Verma V."/>
            <person name="Mohan M.K."/>
            <person name="Dubey A.K."/>
        </authorList>
    </citation>
    <scope>NUCLEOTIDE SEQUENCE [LARGE SCALE GENOMIC DNA]</scope>
    <source>
        <strain evidence="4 5">ADP4</strain>
    </source>
</reference>
<keyword evidence="2" id="KW-0732">Signal</keyword>
<accession>A0ABU7X6E2</accession>
<feature type="signal peptide" evidence="2">
    <location>
        <begin position="1"/>
        <end position="32"/>
    </location>
</feature>
<comment type="caution">
    <text evidence="4">The sequence shown here is derived from an EMBL/GenBank/DDBJ whole genome shotgun (WGS) entry which is preliminary data.</text>
</comment>
<evidence type="ECO:0000256" key="2">
    <source>
        <dbReference type="SAM" id="SignalP"/>
    </source>
</evidence>
<feature type="compositionally biased region" description="Basic and acidic residues" evidence="1">
    <location>
        <begin position="288"/>
        <end position="305"/>
    </location>
</feature>
<gene>
    <name evidence="4" type="ORF">RB636_37700</name>
</gene>